<evidence type="ECO:0000256" key="3">
    <source>
        <dbReference type="ARBA" id="ARBA00022777"/>
    </source>
</evidence>
<dbReference type="SUPFAM" id="SSF53613">
    <property type="entry name" value="Ribokinase-like"/>
    <property type="match status" value="1"/>
</dbReference>
<sequence length="328" mass="33437">MSGADALVDALVDVLVIGDANPDLLLTGDTRPRFGQAEQLLDSADMLLGGSAAIVACGLARLGVRTALAAVVGADRFGEFMLDTLRSRGVDVSAIEVSPDRPTGLSVVLSEPGDRAILTLPGTIPALTADAALDAVDRLRPRHVHIASYFLQPGLAAALPGLLDGLRERGVTVSIDTNWDPAERWTGLHEVLPRVDVFLPNEEEALAVATALDDSGTAPEGLDAAASAISRLGCRVVVKAGAEGGRAYERGSLVAHAPGLTVDVVDTTGAGDSFDAGYLAALVGGIADEEERLRWAAAAGSLSVRGLGGIGAQATGAELTDAVAGALR</sequence>
<comment type="similarity">
    <text evidence="1 4">Belongs to the carbohydrate kinase PfkB family.</text>
</comment>
<dbReference type="Proteomes" id="UP001174208">
    <property type="component" value="Unassembled WGS sequence"/>
</dbReference>
<dbReference type="RefSeq" id="WP_301210194.1">
    <property type="nucleotide sequence ID" value="NZ_JAROCF010000001.1"/>
</dbReference>
<evidence type="ECO:0000256" key="1">
    <source>
        <dbReference type="ARBA" id="ARBA00010688"/>
    </source>
</evidence>
<dbReference type="InterPro" id="IPR011611">
    <property type="entry name" value="PfkB_dom"/>
</dbReference>
<dbReference type="InterPro" id="IPR029056">
    <property type="entry name" value="Ribokinase-like"/>
</dbReference>
<evidence type="ECO:0000259" key="5">
    <source>
        <dbReference type="Pfam" id="PF00294"/>
    </source>
</evidence>
<dbReference type="GO" id="GO:0016301">
    <property type="term" value="F:kinase activity"/>
    <property type="evidence" value="ECO:0007669"/>
    <property type="project" value="UniProtKB-KW"/>
</dbReference>
<dbReference type="PANTHER" id="PTHR10584">
    <property type="entry name" value="SUGAR KINASE"/>
    <property type="match status" value="1"/>
</dbReference>
<gene>
    <name evidence="6" type="ORF">P5G50_04900</name>
</gene>
<keyword evidence="7" id="KW-1185">Reference proteome</keyword>
<dbReference type="EMBL" id="JAROCF010000001">
    <property type="protein sequence ID" value="MDN4613786.1"/>
    <property type="molecule type" value="Genomic_DNA"/>
</dbReference>
<name>A0ABT8KAF3_9MICO</name>
<keyword evidence="3 4" id="KW-0418">Kinase</keyword>
<protein>
    <submittedName>
        <fullName evidence="6">Sugar kinase</fullName>
    </submittedName>
</protein>
<comment type="caution">
    <text evidence="6">The sequence shown here is derived from an EMBL/GenBank/DDBJ whole genome shotgun (WGS) entry which is preliminary data.</text>
</comment>
<accession>A0ABT8KAF3</accession>
<dbReference type="PANTHER" id="PTHR10584:SF166">
    <property type="entry name" value="RIBOKINASE"/>
    <property type="match status" value="1"/>
</dbReference>
<organism evidence="6 7">
    <name type="scientific">Leifsonia williamsii</name>
    <dbReference type="NCBI Taxonomy" id="3035919"/>
    <lineage>
        <taxon>Bacteria</taxon>
        <taxon>Bacillati</taxon>
        <taxon>Actinomycetota</taxon>
        <taxon>Actinomycetes</taxon>
        <taxon>Micrococcales</taxon>
        <taxon>Microbacteriaceae</taxon>
        <taxon>Leifsonia</taxon>
    </lineage>
</organism>
<evidence type="ECO:0000256" key="4">
    <source>
        <dbReference type="RuleBase" id="RU003704"/>
    </source>
</evidence>
<evidence type="ECO:0000313" key="6">
    <source>
        <dbReference type="EMBL" id="MDN4613786.1"/>
    </source>
</evidence>
<dbReference type="PROSITE" id="PS00584">
    <property type="entry name" value="PFKB_KINASES_2"/>
    <property type="match status" value="1"/>
</dbReference>
<keyword evidence="2 4" id="KW-0808">Transferase</keyword>
<dbReference type="InterPro" id="IPR002139">
    <property type="entry name" value="Ribo/fructo_kinase"/>
</dbReference>
<evidence type="ECO:0000256" key="2">
    <source>
        <dbReference type="ARBA" id="ARBA00022679"/>
    </source>
</evidence>
<proteinExistence type="inferred from homology"/>
<feature type="domain" description="Carbohydrate kinase PfkB" evidence="5">
    <location>
        <begin position="14"/>
        <end position="310"/>
    </location>
</feature>
<dbReference type="Gene3D" id="3.40.1190.20">
    <property type="match status" value="1"/>
</dbReference>
<dbReference type="PRINTS" id="PR00990">
    <property type="entry name" value="RIBOKINASE"/>
</dbReference>
<dbReference type="InterPro" id="IPR002173">
    <property type="entry name" value="Carboh/pur_kinase_PfkB_CS"/>
</dbReference>
<evidence type="ECO:0000313" key="7">
    <source>
        <dbReference type="Proteomes" id="UP001174208"/>
    </source>
</evidence>
<reference evidence="6" key="1">
    <citation type="submission" date="2023-06" db="EMBL/GenBank/DDBJ databases">
        <title>MT1 and MT2 Draft Genomes of Novel Species.</title>
        <authorList>
            <person name="Venkateswaran K."/>
        </authorList>
    </citation>
    <scope>NUCLEOTIDE SEQUENCE</scope>
    <source>
        <strain evidence="6">F6_8S_P_1B</strain>
    </source>
</reference>
<dbReference type="Pfam" id="PF00294">
    <property type="entry name" value="PfkB"/>
    <property type="match status" value="1"/>
</dbReference>
<dbReference type="CDD" id="cd01166">
    <property type="entry name" value="KdgK"/>
    <property type="match status" value="1"/>
</dbReference>